<evidence type="ECO:0000259" key="13">
    <source>
        <dbReference type="PROSITE" id="PS51030"/>
    </source>
</evidence>
<keyword evidence="10 11" id="KW-0539">Nucleus</keyword>
<evidence type="ECO:0000256" key="12">
    <source>
        <dbReference type="SAM" id="MobiDB-lite"/>
    </source>
</evidence>
<keyword evidence="6 11" id="KW-0805">Transcription regulation</keyword>
<keyword evidence="5 11" id="KW-0862">Zinc</keyword>
<keyword evidence="16" id="KW-1185">Reference proteome</keyword>
<evidence type="ECO:0000259" key="14">
    <source>
        <dbReference type="PROSITE" id="PS51843"/>
    </source>
</evidence>
<evidence type="ECO:0000313" key="15">
    <source>
        <dbReference type="EMBL" id="CAD5117602.1"/>
    </source>
</evidence>
<dbReference type="InterPro" id="IPR001628">
    <property type="entry name" value="Znf_hrmn_rcpt"/>
</dbReference>
<dbReference type="GO" id="GO:0008270">
    <property type="term" value="F:zinc ion binding"/>
    <property type="evidence" value="ECO:0007669"/>
    <property type="project" value="UniProtKB-KW"/>
</dbReference>
<dbReference type="CDD" id="cd06931">
    <property type="entry name" value="NR_LBD_HNF4_like"/>
    <property type="match status" value="1"/>
</dbReference>
<evidence type="ECO:0000256" key="6">
    <source>
        <dbReference type="ARBA" id="ARBA00023015"/>
    </source>
</evidence>
<dbReference type="PROSITE" id="PS51843">
    <property type="entry name" value="NR_LBD"/>
    <property type="match status" value="1"/>
</dbReference>
<dbReference type="PROSITE" id="PS51030">
    <property type="entry name" value="NUCLEAR_REC_DBD_2"/>
    <property type="match status" value="1"/>
</dbReference>
<dbReference type="SUPFAM" id="SSF48508">
    <property type="entry name" value="Nuclear receptor ligand-binding domain"/>
    <property type="match status" value="1"/>
</dbReference>
<dbReference type="GO" id="GO:0003707">
    <property type="term" value="F:nuclear steroid receptor activity"/>
    <property type="evidence" value="ECO:0007669"/>
    <property type="project" value="InterPro"/>
</dbReference>
<comment type="similarity">
    <text evidence="2">Belongs to the nuclear hormone receptor family. NR2 subfamily.</text>
</comment>
<dbReference type="InterPro" id="IPR000003">
    <property type="entry name" value="Retinoid-X_rcpt/HNF4"/>
</dbReference>
<dbReference type="AlphaFoldDB" id="A0A7I8VSL3"/>
<evidence type="ECO:0000256" key="8">
    <source>
        <dbReference type="ARBA" id="ARBA00023163"/>
    </source>
</evidence>
<dbReference type="GO" id="GO:0000978">
    <property type="term" value="F:RNA polymerase II cis-regulatory region sequence-specific DNA binding"/>
    <property type="evidence" value="ECO:0007669"/>
    <property type="project" value="InterPro"/>
</dbReference>
<dbReference type="PANTHER" id="PTHR24083">
    <property type="entry name" value="NUCLEAR HORMONE RECEPTOR"/>
    <property type="match status" value="1"/>
</dbReference>
<evidence type="ECO:0000256" key="2">
    <source>
        <dbReference type="ARBA" id="ARBA00006421"/>
    </source>
</evidence>
<gene>
    <name evidence="15" type="ORF">DGYR_LOCUS6116</name>
</gene>
<evidence type="ECO:0000256" key="3">
    <source>
        <dbReference type="ARBA" id="ARBA00022723"/>
    </source>
</evidence>
<proteinExistence type="inferred from homology"/>
<comment type="caution">
    <text evidence="15">The sequence shown here is derived from an EMBL/GenBank/DDBJ whole genome shotgun (WGS) entry which is preliminary data.</text>
</comment>
<dbReference type="PRINTS" id="PR00047">
    <property type="entry name" value="STROIDFINGER"/>
</dbReference>
<evidence type="ECO:0000256" key="9">
    <source>
        <dbReference type="ARBA" id="ARBA00023170"/>
    </source>
</evidence>
<dbReference type="PRINTS" id="PR00398">
    <property type="entry name" value="STRDHORMONER"/>
</dbReference>
<protein>
    <submittedName>
        <fullName evidence="15">DgyrCDS6360</fullName>
    </submittedName>
</protein>
<dbReference type="PRINTS" id="PR00545">
    <property type="entry name" value="RETINOIDXR"/>
</dbReference>
<keyword evidence="4 11" id="KW-0863">Zinc-finger</keyword>
<keyword evidence="9 11" id="KW-0675">Receptor</keyword>
<feature type="region of interest" description="Disordered" evidence="12">
    <location>
        <begin position="456"/>
        <end position="481"/>
    </location>
</feature>
<evidence type="ECO:0000256" key="1">
    <source>
        <dbReference type="ARBA" id="ARBA00004123"/>
    </source>
</evidence>
<evidence type="ECO:0000256" key="5">
    <source>
        <dbReference type="ARBA" id="ARBA00022833"/>
    </source>
</evidence>
<dbReference type="InterPro" id="IPR013088">
    <property type="entry name" value="Znf_NHR/GATA"/>
</dbReference>
<evidence type="ECO:0000256" key="10">
    <source>
        <dbReference type="ARBA" id="ARBA00023242"/>
    </source>
</evidence>
<dbReference type="Gene3D" id="3.30.50.10">
    <property type="entry name" value="Erythroid Transcription Factor GATA-1, subunit A"/>
    <property type="match status" value="1"/>
</dbReference>
<dbReference type="FunFam" id="3.30.50.10:FF:000012">
    <property type="entry name" value="Hepatocyte nuclear factor 4, alpha"/>
    <property type="match status" value="1"/>
</dbReference>
<dbReference type="CDD" id="cd06960">
    <property type="entry name" value="NR_DBD_HNF4A"/>
    <property type="match status" value="1"/>
</dbReference>
<dbReference type="EMBL" id="CAJFCJ010000007">
    <property type="protein sequence ID" value="CAD5117602.1"/>
    <property type="molecule type" value="Genomic_DNA"/>
</dbReference>
<dbReference type="InterPro" id="IPR050274">
    <property type="entry name" value="Nuclear_hormone_rcpt_NR2"/>
</dbReference>
<dbReference type="FunFam" id="1.10.565.10:FF:000026">
    <property type="entry name" value="Hepatocyte nuclear factor 4"/>
    <property type="match status" value="1"/>
</dbReference>
<keyword evidence="3 11" id="KW-0479">Metal-binding</keyword>
<dbReference type="InterPro" id="IPR035500">
    <property type="entry name" value="NHR-like_dom_sf"/>
</dbReference>
<organism evidence="15 16">
    <name type="scientific">Dimorphilus gyrociliatus</name>
    <dbReference type="NCBI Taxonomy" id="2664684"/>
    <lineage>
        <taxon>Eukaryota</taxon>
        <taxon>Metazoa</taxon>
        <taxon>Spiralia</taxon>
        <taxon>Lophotrochozoa</taxon>
        <taxon>Annelida</taxon>
        <taxon>Polychaeta</taxon>
        <taxon>Polychaeta incertae sedis</taxon>
        <taxon>Dinophilidae</taxon>
        <taxon>Dimorphilus</taxon>
    </lineage>
</organism>
<evidence type="ECO:0000256" key="4">
    <source>
        <dbReference type="ARBA" id="ARBA00022771"/>
    </source>
</evidence>
<dbReference type="Pfam" id="PF00104">
    <property type="entry name" value="Hormone_recep"/>
    <property type="match status" value="1"/>
</dbReference>
<dbReference type="OrthoDB" id="5771769at2759"/>
<dbReference type="SMART" id="SM00399">
    <property type="entry name" value="ZnF_C4"/>
    <property type="match status" value="1"/>
</dbReference>
<reference evidence="15 16" key="1">
    <citation type="submission" date="2020-08" db="EMBL/GenBank/DDBJ databases">
        <authorList>
            <person name="Hejnol A."/>
        </authorList>
    </citation>
    <scope>NUCLEOTIDE SEQUENCE [LARGE SCALE GENOMIC DNA]</scope>
</reference>
<dbReference type="PROSITE" id="PS00031">
    <property type="entry name" value="NUCLEAR_REC_DBD_1"/>
    <property type="match status" value="1"/>
</dbReference>
<dbReference type="Proteomes" id="UP000549394">
    <property type="component" value="Unassembled WGS sequence"/>
</dbReference>
<dbReference type="InterPro" id="IPR000536">
    <property type="entry name" value="Nucl_hrmn_rcpt_lig-bd"/>
</dbReference>
<dbReference type="GO" id="GO:0005634">
    <property type="term" value="C:nucleus"/>
    <property type="evidence" value="ECO:0007669"/>
    <property type="project" value="UniProtKB-SubCell"/>
</dbReference>
<dbReference type="Gene3D" id="1.10.565.10">
    <property type="entry name" value="Retinoid X Receptor"/>
    <property type="match status" value="1"/>
</dbReference>
<dbReference type="InterPro" id="IPR049636">
    <property type="entry name" value="HNF4-like_DBD"/>
</dbReference>
<dbReference type="SMART" id="SM00430">
    <property type="entry name" value="HOLI"/>
    <property type="match status" value="1"/>
</dbReference>
<sequence length="481" mass="53686">MHDGISEVTMANENAQLNRLSPISQIVMKQGLFETDTPINSDVSFAQMTTVHEPTPPTSSTPLLADDMHMTTHVPVSTPSTAAHYCSICGDRATGKHYGAASCDGCKGFFRRSVRKNHVYTCRFQRSCIVDKDKRNQCRYCRLKKCFRAGMKKEAVQNERDRISVRRPSYDDQNHNSALSVQNLTNAELLSRQVSPQLSAHVSNPQDIRNKKVATINDVCDSMKQQLLILVEWAKYIPSFCELPLDDQVALLRAHAGEHLLLGVARRSLLLNDVLLLGNDLIIPRTAQQEIEISQVATRVIDEIVKPMREVQMDDTEFSCLKAIVFFDPDAKGLTDTQKVKNIRWQIHVNLDDYINDRQYQSRGRFGQILLLLPSLQSVTAQMISLIQSAKLFGLAKIDNLLQEMLLGETGDLESSLTPPTIRHQGMMQLATPDLIQMHGRGVQGPAVTVMSSDGLTELQPRNPSPPVENRLNGHGTPSPS</sequence>
<evidence type="ECO:0000256" key="7">
    <source>
        <dbReference type="ARBA" id="ARBA00023125"/>
    </source>
</evidence>
<accession>A0A7I8VSL3</accession>
<feature type="domain" description="NR LBD" evidence="14">
    <location>
        <begin position="176"/>
        <end position="409"/>
    </location>
</feature>
<comment type="subcellular location">
    <subcellularLocation>
        <location evidence="1 11">Nucleus</location>
    </subcellularLocation>
</comment>
<keyword evidence="8 11" id="KW-0804">Transcription</keyword>
<dbReference type="SUPFAM" id="SSF57716">
    <property type="entry name" value="Glucocorticoid receptor-like (DNA-binding domain)"/>
    <property type="match status" value="1"/>
</dbReference>
<dbReference type="InterPro" id="IPR001723">
    <property type="entry name" value="Nuclear_hrmn_rcpt"/>
</dbReference>
<evidence type="ECO:0000313" key="16">
    <source>
        <dbReference type="Proteomes" id="UP000549394"/>
    </source>
</evidence>
<evidence type="ECO:0000256" key="11">
    <source>
        <dbReference type="RuleBase" id="RU004334"/>
    </source>
</evidence>
<name>A0A7I8VSL3_9ANNE</name>
<feature type="domain" description="Nuclear receptor" evidence="13">
    <location>
        <begin position="83"/>
        <end position="158"/>
    </location>
</feature>
<dbReference type="InterPro" id="IPR049635">
    <property type="entry name" value="HNF4_LBD"/>
</dbReference>
<keyword evidence="7 11" id="KW-0238">DNA-binding</keyword>
<dbReference type="Pfam" id="PF00105">
    <property type="entry name" value="zf-C4"/>
    <property type="match status" value="1"/>
</dbReference>